<dbReference type="EMBL" id="JRKL02013187">
    <property type="protein sequence ID" value="KAF3943008.1"/>
    <property type="molecule type" value="Genomic_DNA"/>
</dbReference>
<proteinExistence type="predicted"/>
<dbReference type="Proteomes" id="UP000737018">
    <property type="component" value="Unassembled WGS sequence"/>
</dbReference>
<sequence>MGKRGAKSSVTYNKGGSFQTLISSQQVHNLWPCDVSLSEVQYPPETISKNYFLLTVDEENQLTVMNVRP</sequence>
<protein>
    <submittedName>
        <fullName evidence="1">Uncharacterized protein</fullName>
    </submittedName>
</protein>
<evidence type="ECO:0000313" key="2">
    <source>
        <dbReference type="Proteomes" id="UP000737018"/>
    </source>
</evidence>
<accession>A0A8J4Q440</accession>
<dbReference type="AlphaFoldDB" id="A0A8J4Q440"/>
<evidence type="ECO:0000313" key="1">
    <source>
        <dbReference type="EMBL" id="KAF3943008.1"/>
    </source>
</evidence>
<comment type="caution">
    <text evidence="1">The sequence shown here is derived from an EMBL/GenBank/DDBJ whole genome shotgun (WGS) entry which is preliminary data.</text>
</comment>
<keyword evidence="2" id="KW-1185">Reference proteome</keyword>
<organism evidence="1 2">
    <name type="scientific">Castanea mollissima</name>
    <name type="common">Chinese chestnut</name>
    <dbReference type="NCBI Taxonomy" id="60419"/>
    <lineage>
        <taxon>Eukaryota</taxon>
        <taxon>Viridiplantae</taxon>
        <taxon>Streptophyta</taxon>
        <taxon>Embryophyta</taxon>
        <taxon>Tracheophyta</taxon>
        <taxon>Spermatophyta</taxon>
        <taxon>Magnoliopsida</taxon>
        <taxon>eudicotyledons</taxon>
        <taxon>Gunneridae</taxon>
        <taxon>Pentapetalae</taxon>
        <taxon>rosids</taxon>
        <taxon>fabids</taxon>
        <taxon>Fagales</taxon>
        <taxon>Fagaceae</taxon>
        <taxon>Castanea</taxon>
    </lineage>
</organism>
<gene>
    <name evidence="1" type="ORF">CMV_030396</name>
</gene>
<reference evidence="1" key="1">
    <citation type="submission" date="2020-03" db="EMBL/GenBank/DDBJ databases">
        <title>Castanea mollissima Vanexum genome sequencing.</title>
        <authorList>
            <person name="Staton M."/>
        </authorList>
    </citation>
    <scope>NUCLEOTIDE SEQUENCE</scope>
    <source>
        <tissue evidence="1">Leaf</tissue>
    </source>
</reference>
<name>A0A8J4Q440_9ROSI</name>